<dbReference type="Proteomes" id="UP000831859">
    <property type="component" value="Chromosome"/>
</dbReference>
<dbReference type="Pfam" id="PF01027">
    <property type="entry name" value="Bax1-I"/>
    <property type="match status" value="1"/>
</dbReference>
<dbReference type="PANTHER" id="PTHR23291">
    <property type="entry name" value="BAX INHIBITOR-RELATED"/>
    <property type="match status" value="1"/>
</dbReference>
<accession>A0ABY4PI07</accession>
<keyword evidence="5 6" id="KW-0472">Membrane</keyword>
<keyword evidence="3 6" id="KW-0812">Transmembrane</keyword>
<evidence type="ECO:0000256" key="4">
    <source>
        <dbReference type="ARBA" id="ARBA00022989"/>
    </source>
</evidence>
<feature type="transmembrane region" description="Helical" evidence="6">
    <location>
        <begin position="21"/>
        <end position="43"/>
    </location>
</feature>
<reference evidence="7 8" key="1">
    <citation type="journal article" date="2022" name="Int. J. Syst. Evol. Microbiol.">
        <title>Apilactobacillus apisilvae sp. nov., Nicolia spurrieriana gen. nov. sp. nov., Bombilactobacillus folatiphilus sp. nov. and Bombilactobacillus thymidiniphilus sp. nov., four new lactic acid bacterial isolates from stingless bees Tetragonula carbonaria and Austroplebeia australis.</title>
        <authorList>
            <person name="Oliphant S.A."/>
            <person name="Watson-Haigh N.S."/>
            <person name="Sumby K.M."/>
            <person name="Gardner J."/>
            <person name="Groom S."/>
            <person name="Jiranek V."/>
        </authorList>
    </citation>
    <scope>NUCLEOTIDE SEQUENCE [LARGE SCALE GENOMIC DNA]</scope>
    <source>
        <strain evidence="7 8">SG5_A10</strain>
    </source>
</reference>
<comment type="similarity">
    <text evidence="2 6">Belongs to the BI1 family.</text>
</comment>
<organism evidence="7 8">
    <name type="scientific">Apilactobacillus apisilvae</name>
    <dbReference type="NCBI Taxonomy" id="2923364"/>
    <lineage>
        <taxon>Bacteria</taxon>
        <taxon>Bacillati</taxon>
        <taxon>Bacillota</taxon>
        <taxon>Bacilli</taxon>
        <taxon>Lactobacillales</taxon>
        <taxon>Lactobacillaceae</taxon>
        <taxon>Apilactobacillus</taxon>
    </lineage>
</organism>
<dbReference type="InterPro" id="IPR006214">
    <property type="entry name" value="Bax_inhibitor_1-related"/>
</dbReference>
<comment type="subcellular location">
    <subcellularLocation>
        <location evidence="1">Membrane</location>
        <topology evidence="1">Multi-pass membrane protein</topology>
    </subcellularLocation>
</comment>
<gene>
    <name evidence="7" type="ORF">MOO46_01350</name>
</gene>
<name>A0ABY4PI07_9LACO</name>
<evidence type="ECO:0000256" key="2">
    <source>
        <dbReference type="ARBA" id="ARBA00010350"/>
    </source>
</evidence>
<feature type="transmembrane region" description="Helical" evidence="6">
    <location>
        <begin position="163"/>
        <end position="180"/>
    </location>
</feature>
<evidence type="ECO:0000256" key="1">
    <source>
        <dbReference type="ARBA" id="ARBA00004141"/>
    </source>
</evidence>
<dbReference type="EMBL" id="CP093362">
    <property type="protein sequence ID" value="UQS85262.1"/>
    <property type="molecule type" value="Genomic_DNA"/>
</dbReference>
<dbReference type="CDD" id="cd10432">
    <property type="entry name" value="BI-1-like_bacterial"/>
    <property type="match status" value="1"/>
</dbReference>
<dbReference type="RefSeq" id="WP_249511239.1">
    <property type="nucleotide sequence ID" value="NZ_CP093362.1"/>
</dbReference>
<feature type="transmembrane region" description="Helical" evidence="6">
    <location>
        <begin position="140"/>
        <end position="157"/>
    </location>
</feature>
<protein>
    <submittedName>
        <fullName evidence="7">Bax inhibitor-1/YccA family protein</fullName>
    </submittedName>
</protein>
<keyword evidence="8" id="KW-1185">Reference proteome</keyword>
<evidence type="ECO:0000313" key="8">
    <source>
        <dbReference type="Proteomes" id="UP000831859"/>
    </source>
</evidence>
<feature type="transmembrane region" description="Helical" evidence="6">
    <location>
        <begin position="80"/>
        <end position="101"/>
    </location>
</feature>
<evidence type="ECO:0000313" key="7">
    <source>
        <dbReference type="EMBL" id="UQS85262.1"/>
    </source>
</evidence>
<keyword evidence="4 6" id="KW-1133">Transmembrane helix</keyword>
<evidence type="ECO:0000256" key="3">
    <source>
        <dbReference type="ARBA" id="ARBA00022692"/>
    </source>
</evidence>
<feature type="transmembrane region" description="Helical" evidence="6">
    <location>
        <begin position="107"/>
        <end position="128"/>
    </location>
</feature>
<evidence type="ECO:0000256" key="6">
    <source>
        <dbReference type="RuleBase" id="RU004379"/>
    </source>
</evidence>
<dbReference type="PANTHER" id="PTHR23291:SF50">
    <property type="entry name" value="PROTEIN LIFEGUARD 4"/>
    <property type="match status" value="1"/>
</dbReference>
<feature type="transmembrane region" description="Helical" evidence="6">
    <location>
        <begin position="201"/>
        <end position="224"/>
    </location>
</feature>
<proteinExistence type="inferred from homology"/>
<evidence type="ECO:0000256" key="5">
    <source>
        <dbReference type="ARBA" id="ARBA00023136"/>
    </source>
</evidence>
<sequence>MNDYDQTNRRLVNNSFGMNKFLTKTYGWMALSVLISGIVSYLVGSVYHTTLALVPSIVGIVIWLVLAYATSKVAMNNSTLGFIMFIAFSALTGGLYSYIFLAYSATVITQAFLTATVDFAVMSFIGITTKRSLDKIGTQATGALIALIIVSIINAFLRVPFFSFVISVIAVIIFTILIAYDSQKIKELYNEHGSEVSENGLAINGAMALYLDFINLFLQLLSIFGGNDRD</sequence>
<feature type="transmembrane region" description="Helical" evidence="6">
    <location>
        <begin position="49"/>
        <end position="68"/>
    </location>
</feature>